<sequence>MLIFVIRYLCAIFIVYKSNVIFAYEVGLSSPCSLNLSCINGSHENRV</sequence>
<organism evidence="1 2">
    <name type="scientific">Stegodyphus mimosarum</name>
    <name type="common">African social velvet spider</name>
    <dbReference type="NCBI Taxonomy" id="407821"/>
    <lineage>
        <taxon>Eukaryota</taxon>
        <taxon>Metazoa</taxon>
        <taxon>Ecdysozoa</taxon>
        <taxon>Arthropoda</taxon>
        <taxon>Chelicerata</taxon>
        <taxon>Arachnida</taxon>
        <taxon>Araneae</taxon>
        <taxon>Araneomorphae</taxon>
        <taxon>Entelegynae</taxon>
        <taxon>Eresoidea</taxon>
        <taxon>Eresidae</taxon>
        <taxon>Stegodyphus</taxon>
    </lineage>
</organism>
<proteinExistence type="predicted"/>
<evidence type="ECO:0000313" key="1">
    <source>
        <dbReference type="EMBL" id="KFM60717.1"/>
    </source>
</evidence>
<evidence type="ECO:0000313" key="2">
    <source>
        <dbReference type="Proteomes" id="UP000054359"/>
    </source>
</evidence>
<accession>A0A087T6H8</accession>
<keyword evidence="2" id="KW-1185">Reference proteome</keyword>
<name>A0A087T6H8_STEMI</name>
<gene>
    <name evidence="1" type="ORF">X975_11609</name>
</gene>
<dbReference type="EMBL" id="KK113655">
    <property type="protein sequence ID" value="KFM60717.1"/>
    <property type="molecule type" value="Genomic_DNA"/>
</dbReference>
<dbReference type="AlphaFoldDB" id="A0A087T6H8"/>
<reference evidence="1 2" key="1">
    <citation type="submission" date="2013-11" db="EMBL/GenBank/DDBJ databases">
        <title>Genome sequencing of Stegodyphus mimosarum.</title>
        <authorList>
            <person name="Bechsgaard J."/>
        </authorList>
    </citation>
    <scope>NUCLEOTIDE SEQUENCE [LARGE SCALE GENOMIC DNA]</scope>
</reference>
<dbReference type="Proteomes" id="UP000054359">
    <property type="component" value="Unassembled WGS sequence"/>
</dbReference>
<protein>
    <submittedName>
        <fullName evidence="1">Uncharacterized protein</fullName>
    </submittedName>
</protein>
<feature type="non-terminal residue" evidence="1">
    <location>
        <position position="47"/>
    </location>
</feature>